<protein>
    <submittedName>
        <fullName evidence="12">Phosphate metabolism protein 7</fullName>
    </submittedName>
</protein>
<feature type="domain" description="CSC1/OSCA1-like cytosolic" evidence="11">
    <location>
        <begin position="194"/>
        <end position="349"/>
    </location>
</feature>
<sequence>MDLEAPPSELEIPSASQFLAAFYPAIATAIICLVAFPLLRPHSPDVYDAKRERVRLGGSTHQRGDLANIPPELPKFTVDWLRLLASFSDDDILRFVGADGLMFIRYLRVCFQASCLMLVYGLCVLVPINASGTNKATQFERFSASNVADGSQTLWAHFAGAYLFSFLLMYLLYREYQRYVELRQQYMKSPTVQSYSIVIRDIPKDVDQDTVERYLTSLLGDESIAIHLVEDPRPYDKLIEEKDRALFGLESARAKMARNPTARPMHKVGFMGLWGEKVDSLGHYEKEVAEVNGRIKELRSKEQGFAHAAIVTFETIRVATAFQNIPMQQQVRFMKVLPAPARTDLLWGNLGEPAVARWVRSLLVAGVVFFVIFCYIIPITFVASLANLNALARTKGLGWLQPVADYNPDFTAFLQGFVPPLITSIFFSMVPTLMAFLARQESLPAESDVQSTAIWYVFLFVLFDYFLVYTIAGSVAAKMDLLKHYAESPAEIVNLFATSLPAQSTFFMNLIMLAALSMQPIELLRVGPLFVTKLKRRFLASSIYDHLRAMTDDVYFHELYAFPMLVFLVMCAYASLAPFLMVFVLAYYGISYVVSLNQLLYIYNVPFHTGAKQFPTVFRCSMVAIVISQLLMIGVLGLKRMAIPSTLMIPLVAFTVWWGYEMSHQFRFVGNTLTLENLLATDSADMPTDTREALKQAYQLHQDAGEGMELSHKALQPLTEPFAITRDGLLDSLVEGSDDVELGEEAKEEGMPRPLGRERKGEEGTGAEKGLLEKLTARGSQILNMAKRESNGGK</sequence>
<dbReference type="PANTHER" id="PTHR13018">
    <property type="entry name" value="PROBABLE MEMBRANE PROTEIN DUF221-RELATED"/>
    <property type="match status" value="1"/>
</dbReference>
<dbReference type="EMBL" id="AZIL01000177">
    <property type="protein sequence ID" value="EWM29149.1"/>
    <property type="molecule type" value="Genomic_DNA"/>
</dbReference>
<evidence type="ECO:0000259" key="11">
    <source>
        <dbReference type="Pfam" id="PF14703"/>
    </source>
</evidence>
<evidence type="ECO:0000313" key="13">
    <source>
        <dbReference type="Proteomes" id="UP000019335"/>
    </source>
</evidence>
<feature type="transmembrane region" description="Helical" evidence="8">
    <location>
        <begin position="585"/>
        <end position="604"/>
    </location>
</feature>
<feature type="transmembrane region" description="Helical" evidence="8">
    <location>
        <begin position="559"/>
        <end position="579"/>
    </location>
</feature>
<feature type="transmembrane region" description="Helical" evidence="8">
    <location>
        <begin position="20"/>
        <end position="39"/>
    </location>
</feature>
<keyword evidence="13" id="KW-1185">Reference proteome</keyword>
<evidence type="ECO:0000259" key="9">
    <source>
        <dbReference type="Pfam" id="PF02714"/>
    </source>
</evidence>
<keyword evidence="3" id="KW-0813">Transport</keyword>
<feature type="transmembrane region" description="Helical" evidence="8">
    <location>
        <begin position="109"/>
        <end position="128"/>
    </location>
</feature>
<feature type="transmembrane region" description="Helical" evidence="8">
    <location>
        <begin position="453"/>
        <end position="472"/>
    </location>
</feature>
<dbReference type="Pfam" id="PF13967">
    <property type="entry name" value="RSN1_TM"/>
    <property type="match status" value="1"/>
</dbReference>
<dbReference type="Pfam" id="PF14703">
    <property type="entry name" value="PHM7_cyt"/>
    <property type="match status" value="1"/>
</dbReference>
<evidence type="ECO:0000313" key="12">
    <source>
        <dbReference type="EMBL" id="EWM29149.1"/>
    </source>
</evidence>
<evidence type="ECO:0000256" key="6">
    <source>
        <dbReference type="ARBA" id="ARBA00023136"/>
    </source>
</evidence>
<gene>
    <name evidence="12" type="ORF">Naga_100007g21</name>
</gene>
<evidence type="ECO:0000256" key="2">
    <source>
        <dbReference type="ARBA" id="ARBA00007779"/>
    </source>
</evidence>
<dbReference type="Pfam" id="PF02714">
    <property type="entry name" value="RSN1_7TM"/>
    <property type="match status" value="1"/>
</dbReference>
<evidence type="ECO:0000256" key="8">
    <source>
        <dbReference type="SAM" id="Phobius"/>
    </source>
</evidence>
<dbReference type="InterPro" id="IPR003864">
    <property type="entry name" value="CSC1/OSCA1-like_7TM"/>
</dbReference>
<evidence type="ECO:0000256" key="1">
    <source>
        <dbReference type="ARBA" id="ARBA00004141"/>
    </source>
</evidence>
<comment type="subcellular location">
    <subcellularLocation>
        <location evidence="1">Membrane</location>
        <topology evidence="1">Multi-pass membrane protein</topology>
    </subcellularLocation>
</comment>
<feature type="transmembrane region" description="Helical" evidence="8">
    <location>
        <begin position="642"/>
        <end position="660"/>
    </location>
</feature>
<keyword evidence="6 8" id="KW-0472">Membrane</keyword>
<feature type="transmembrane region" description="Helical" evidence="8">
    <location>
        <begin position="417"/>
        <end position="438"/>
    </location>
</feature>
<accession>W7U887</accession>
<evidence type="ECO:0000256" key="7">
    <source>
        <dbReference type="SAM" id="MobiDB-lite"/>
    </source>
</evidence>
<dbReference type="InterPro" id="IPR032880">
    <property type="entry name" value="CSC1/OSCA1-like_N"/>
</dbReference>
<feature type="domain" description="CSC1/OSCA1-like 7TM region" evidence="9">
    <location>
        <begin position="360"/>
        <end position="635"/>
    </location>
</feature>
<feature type="transmembrane region" description="Helical" evidence="8">
    <location>
        <begin position="362"/>
        <end position="386"/>
    </location>
</feature>
<dbReference type="InterPro" id="IPR027815">
    <property type="entry name" value="CSC1/OSCA1-like_cyt"/>
</dbReference>
<feature type="region of interest" description="Disordered" evidence="7">
    <location>
        <begin position="738"/>
        <end position="794"/>
    </location>
</feature>
<reference evidence="12 13" key="1">
    <citation type="journal article" date="2014" name="Mol. Plant">
        <title>Chromosome Scale Genome Assembly and Transcriptome Profiling of Nannochloropsis gaditana in Nitrogen Depletion.</title>
        <authorList>
            <person name="Corteggiani Carpinelli E."/>
            <person name="Telatin A."/>
            <person name="Vitulo N."/>
            <person name="Forcato C."/>
            <person name="D'Angelo M."/>
            <person name="Schiavon R."/>
            <person name="Vezzi A."/>
            <person name="Giacometti G.M."/>
            <person name="Morosinotto T."/>
            <person name="Valle G."/>
        </authorList>
    </citation>
    <scope>NUCLEOTIDE SEQUENCE [LARGE SCALE GENOMIC DNA]</scope>
    <source>
        <strain evidence="12 13">B-31</strain>
    </source>
</reference>
<evidence type="ECO:0000259" key="10">
    <source>
        <dbReference type="Pfam" id="PF13967"/>
    </source>
</evidence>
<comment type="similarity">
    <text evidence="2">Belongs to the CSC1 (TC 1.A.17) family.</text>
</comment>
<dbReference type="GO" id="GO:0005227">
    <property type="term" value="F:calcium-activated cation channel activity"/>
    <property type="evidence" value="ECO:0007669"/>
    <property type="project" value="InterPro"/>
</dbReference>
<keyword evidence="4 8" id="KW-0812">Transmembrane</keyword>
<proteinExistence type="inferred from homology"/>
<dbReference type="OrthoDB" id="1689567at2759"/>
<dbReference type="Proteomes" id="UP000019335">
    <property type="component" value="Chromosome 3"/>
</dbReference>
<name>W7U887_9STRA</name>
<feature type="domain" description="CSC1/OSCA1-like N-terminal transmembrane" evidence="10">
    <location>
        <begin position="17"/>
        <end position="175"/>
    </location>
</feature>
<organism evidence="12 13">
    <name type="scientific">Nannochloropsis gaditana</name>
    <dbReference type="NCBI Taxonomy" id="72520"/>
    <lineage>
        <taxon>Eukaryota</taxon>
        <taxon>Sar</taxon>
        <taxon>Stramenopiles</taxon>
        <taxon>Ochrophyta</taxon>
        <taxon>Eustigmatophyceae</taxon>
        <taxon>Eustigmatales</taxon>
        <taxon>Monodopsidaceae</taxon>
        <taxon>Nannochloropsis</taxon>
    </lineage>
</organism>
<evidence type="ECO:0000256" key="5">
    <source>
        <dbReference type="ARBA" id="ARBA00022989"/>
    </source>
</evidence>
<evidence type="ECO:0000256" key="4">
    <source>
        <dbReference type="ARBA" id="ARBA00022692"/>
    </source>
</evidence>
<dbReference type="GO" id="GO:0005886">
    <property type="term" value="C:plasma membrane"/>
    <property type="evidence" value="ECO:0007669"/>
    <property type="project" value="TreeGrafter"/>
</dbReference>
<evidence type="ECO:0000256" key="3">
    <source>
        <dbReference type="ARBA" id="ARBA00022448"/>
    </source>
</evidence>
<dbReference type="PANTHER" id="PTHR13018:SF5">
    <property type="entry name" value="RE44586P"/>
    <property type="match status" value="1"/>
</dbReference>
<feature type="transmembrane region" description="Helical" evidence="8">
    <location>
        <begin position="492"/>
        <end position="516"/>
    </location>
</feature>
<feature type="compositionally biased region" description="Basic and acidic residues" evidence="7">
    <location>
        <begin position="744"/>
        <end position="763"/>
    </location>
</feature>
<comment type="caution">
    <text evidence="12">The sequence shown here is derived from an EMBL/GenBank/DDBJ whole genome shotgun (WGS) entry which is preliminary data.</text>
</comment>
<dbReference type="AlphaFoldDB" id="W7U887"/>
<feature type="transmembrane region" description="Helical" evidence="8">
    <location>
        <begin position="616"/>
        <end position="636"/>
    </location>
</feature>
<dbReference type="InterPro" id="IPR045122">
    <property type="entry name" value="Csc1-like"/>
</dbReference>
<feature type="transmembrane region" description="Helical" evidence="8">
    <location>
        <begin position="154"/>
        <end position="173"/>
    </location>
</feature>
<keyword evidence="5 8" id="KW-1133">Transmembrane helix</keyword>